<dbReference type="PANTHER" id="PTHR30445:SF8">
    <property type="entry name" value="K(+)_H(+) ANTIPORTER SUBUNIT KHTT"/>
    <property type="match status" value="1"/>
</dbReference>
<protein>
    <recommendedName>
        <fullName evidence="1">RCK C-terminal domain-containing protein</fullName>
    </recommendedName>
</protein>
<dbReference type="Pfam" id="PF02080">
    <property type="entry name" value="TrkA_C"/>
    <property type="match status" value="2"/>
</dbReference>
<dbReference type="EMBL" id="CP006577">
    <property type="protein sequence ID" value="AIG99185.1"/>
    <property type="molecule type" value="Genomic_DNA"/>
</dbReference>
<accession>A0A075WFM9</accession>
<dbReference type="InterPro" id="IPR036721">
    <property type="entry name" value="RCK_C_sf"/>
</dbReference>
<proteinExistence type="predicted"/>
<dbReference type="HOGENOM" id="CLU_057266_0_0_2"/>
<dbReference type="PANTHER" id="PTHR30445">
    <property type="entry name" value="K(+)_H(+) ANTIPORTER SUBUNIT KHTT"/>
    <property type="match status" value="1"/>
</dbReference>
<reference evidence="2 3" key="1">
    <citation type="submission" date="2013-07" db="EMBL/GenBank/DDBJ databases">
        <title>Genome of Archaeoglobus fulgidus.</title>
        <authorList>
            <person name="Fiebig A."/>
            <person name="Birkeland N.-K."/>
        </authorList>
    </citation>
    <scope>NUCLEOTIDE SEQUENCE [LARGE SCALE GENOMIC DNA]</scope>
    <source>
        <strain evidence="2 3">DSM 8774</strain>
    </source>
</reference>
<name>A0A075WFM9_ARCFL</name>
<dbReference type="Proteomes" id="UP000028501">
    <property type="component" value="Chromosome"/>
</dbReference>
<dbReference type="SUPFAM" id="SSF116726">
    <property type="entry name" value="TrkA C-terminal domain-like"/>
    <property type="match status" value="2"/>
</dbReference>
<dbReference type="InterPro" id="IPR006037">
    <property type="entry name" value="RCK_C"/>
</dbReference>
<dbReference type="GeneID" id="24795946"/>
<evidence type="ECO:0000313" key="2">
    <source>
        <dbReference type="EMBL" id="AIG99185.1"/>
    </source>
</evidence>
<dbReference type="Pfam" id="PF01895">
    <property type="entry name" value="PhoU"/>
    <property type="match status" value="2"/>
</dbReference>
<dbReference type="PROSITE" id="PS51202">
    <property type="entry name" value="RCK_C"/>
    <property type="match status" value="2"/>
</dbReference>
<dbReference type="InterPro" id="IPR050144">
    <property type="entry name" value="AAE_transporter"/>
</dbReference>
<dbReference type="InterPro" id="IPR026022">
    <property type="entry name" value="PhoU_dom"/>
</dbReference>
<dbReference type="Gene3D" id="3.30.70.1450">
    <property type="entry name" value="Regulator of K+ conductance, C-terminal domain"/>
    <property type="match status" value="2"/>
</dbReference>
<dbReference type="Gene3D" id="1.20.58.220">
    <property type="entry name" value="Phosphate transport system protein phou homolog 2, domain 2"/>
    <property type="match status" value="2"/>
</dbReference>
<gene>
    <name evidence="2" type="ORF">AFULGI_00024690</name>
</gene>
<dbReference type="KEGG" id="afg:AFULGI_00024690"/>
<organism evidence="2 3">
    <name type="scientific">Archaeoglobus fulgidus DSM 8774</name>
    <dbReference type="NCBI Taxonomy" id="1344584"/>
    <lineage>
        <taxon>Archaea</taxon>
        <taxon>Methanobacteriati</taxon>
        <taxon>Methanobacteriota</taxon>
        <taxon>Archaeoglobi</taxon>
        <taxon>Archaeoglobales</taxon>
        <taxon>Archaeoglobaceae</taxon>
        <taxon>Archaeoglobus</taxon>
    </lineage>
</organism>
<feature type="domain" description="RCK C-terminal" evidence="1">
    <location>
        <begin position="101"/>
        <end position="187"/>
    </location>
</feature>
<evidence type="ECO:0000259" key="1">
    <source>
        <dbReference type="PROSITE" id="PS51202"/>
    </source>
</evidence>
<dbReference type="RefSeq" id="WP_010879686.1">
    <property type="nucleotide sequence ID" value="NZ_CP006577.1"/>
</dbReference>
<dbReference type="SUPFAM" id="SSF109755">
    <property type="entry name" value="PhoU-like"/>
    <property type="match status" value="2"/>
</dbReference>
<dbReference type="InterPro" id="IPR038078">
    <property type="entry name" value="PhoU-like_sf"/>
</dbReference>
<sequence>MPRTVKDLLVEIKDTTELMVDLAYSAILYNNEDIAEEVLELEGRVLDLLKQIRVVSILAARRVEEAEKVSSILQIANAGQKISSAAADISSLVLRNIRLSDEMVKLMLYHSEETVVKLEVPENSEIAGKTLGEVRLHTRTGMRVIAIKRGFSWIFNPDRDTMVYKGDLLFAKGDPAALPRFYEVVAGKQIPPPPEPPDIKIEELDRAVDLLIEVKNLSELSVDLAYSSLIYGNDEIALEVVYLEEVIDNTKFEIEKSVLKCSRHFNDEQLMPLMAIVEIAYCSELIADAARDIAQVLLDKMEIPAIFKEAMRETDEVLTLITVSEESPLNGKTLGEARVESNTGMHVVAIKRKNEWITKPTANTRIFSGDVLIAKGTREGESELLKLCSTRAPLP</sequence>
<dbReference type="GO" id="GO:0006813">
    <property type="term" value="P:potassium ion transport"/>
    <property type="evidence" value="ECO:0007669"/>
    <property type="project" value="InterPro"/>
</dbReference>
<dbReference type="GO" id="GO:0008324">
    <property type="term" value="F:monoatomic cation transmembrane transporter activity"/>
    <property type="evidence" value="ECO:0007669"/>
    <property type="project" value="InterPro"/>
</dbReference>
<dbReference type="AlphaFoldDB" id="A0A075WFM9"/>
<feature type="domain" description="RCK C-terminal" evidence="1">
    <location>
        <begin position="306"/>
        <end position="390"/>
    </location>
</feature>
<evidence type="ECO:0000313" key="3">
    <source>
        <dbReference type="Proteomes" id="UP000028501"/>
    </source>
</evidence>